<dbReference type="CDD" id="cd03801">
    <property type="entry name" value="GT4_PimA-like"/>
    <property type="match status" value="1"/>
</dbReference>
<sequence>MILFLKNLLIPILNLLFCLSFCENEFKHLFPQLSKDAHSKQKSLMNFSNKNLLFFFPESPFSKRAGNVLRTYTNLKQLKSLGFNIDLVGVEDYYNSFGDSPQDIDSAIINDVFVLKTKPPKKKLTLEYWKYKIQKKFNKENSNQYLTQYLKDNFTALLAQKKYDYIFINYEFWTDLIRDQDLKGAKTIVDTHDWITLNEFYNNKNLDLGKRFGKEINNLSLYDKVVTISQDEYFIFKSFLGDKVINIPPSFPENFEGSNIEKKYDLIFVGSDNPFNILSINWFVEKVLPLLPKEIKICIIGRICKHVPDHDNIEKVFFVDDLNIYYHASKIAICPMLKGTGIKIKVVEAMSYGLPVVGTEKAVDGFSDKKNNGCFVSDDEKEFAKMITKLIDNKSDYLQLKDEAIHFFKNNFSEKKSVELWEKTLNF</sequence>
<dbReference type="Pfam" id="PF13692">
    <property type="entry name" value="Glyco_trans_1_4"/>
    <property type="match status" value="1"/>
</dbReference>
<dbReference type="GO" id="GO:0016757">
    <property type="term" value="F:glycosyltransferase activity"/>
    <property type="evidence" value="ECO:0007669"/>
    <property type="project" value="TreeGrafter"/>
</dbReference>
<evidence type="ECO:0000313" key="1">
    <source>
        <dbReference type="EMBL" id="AZA62214.1"/>
    </source>
</evidence>
<gene>
    <name evidence="1" type="ORF">EG340_14745</name>
</gene>
<dbReference type="EMBL" id="CP033928">
    <property type="protein sequence ID" value="AZA62214.1"/>
    <property type="molecule type" value="Genomic_DNA"/>
</dbReference>
<accession>A0A3G6N382</accession>
<proteinExistence type="predicted"/>
<dbReference type="Proteomes" id="UP000269076">
    <property type="component" value="Chromosome"/>
</dbReference>
<evidence type="ECO:0000313" key="2">
    <source>
        <dbReference type="Proteomes" id="UP000269076"/>
    </source>
</evidence>
<reference evidence="1 2" key="1">
    <citation type="submission" date="2018-11" db="EMBL/GenBank/DDBJ databases">
        <title>Proposal to divide the Flavobacteriaceae and reorganize its genera based on Amino Acid Identity values calculated from whole genome sequences.</title>
        <authorList>
            <person name="Nicholson A.C."/>
            <person name="Gulvik C.A."/>
            <person name="Whitney A.M."/>
            <person name="Humrighouse B.W."/>
            <person name="Bell M."/>
            <person name="Holmes B."/>
            <person name="Steigerwalt A."/>
            <person name="Villarma A."/>
            <person name="Sheth M."/>
            <person name="Batra D."/>
            <person name="Pryor J."/>
            <person name="Bernardet J.-F."/>
            <person name="Hugo C."/>
            <person name="Kampfer P."/>
            <person name="Newman J."/>
            <person name="Mcquiston J.R."/>
        </authorList>
    </citation>
    <scope>NUCLEOTIDE SEQUENCE [LARGE SCALE GENOMIC DNA]</scope>
    <source>
        <strain evidence="1 2">G0211</strain>
    </source>
</reference>
<name>A0A3G6N382_9FLAO</name>
<dbReference type="SUPFAM" id="SSF53756">
    <property type="entry name" value="UDP-Glycosyltransferase/glycogen phosphorylase"/>
    <property type="match status" value="1"/>
</dbReference>
<organism evidence="1 2">
    <name type="scientific">Chryseobacterium indoltheticum</name>
    <dbReference type="NCBI Taxonomy" id="254"/>
    <lineage>
        <taxon>Bacteria</taxon>
        <taxon>Pseudomonadati</taxon>
        <taxon>Bacteroidota</taxon>
        <taxon>Flavobacteriia</taxon>
        <taxon>Flavobacteriales</taxon>
        <taxon>Weeksellaceae</taxon>
        <taxon>Chryseobacterium group</taxon>
        <taxon>Chryseobacterium</taxon>
    </lineage>
</organism>
<dbReference type="Gene3D" id="3.40.50.2000">
    <property type="entry name" value="Glycogen Phosphorylase B"/>
    <property type="match status" value="1"/>
</dbReference>
<protein>
    <submittedName>
        <fullName evidence="1">Glycosyltransferase</fullName>
    </submittedName>
</protein>
<dbReference type="PANTHER" id="PTHR46401">
    <property type="entry name" value="GLYCOSYLTRANSFERASE WBBK-RELATED"/>
    <property type="match status" value="1"/>
</dbReference>
<dbReference type="AlphaFoldDB" id="A0A3G6N382"/>
<keyword evidence="1" id="KW-0808">Transferase</keyword>
<dbReference type="PANTHER" id="PTHR46401:SF8">
    <property type="entry name" value="BLL6006 PROTEIN"/>
    <property type="match status" value="1"/>
</dbReference>